<evidence type="ECO:0000313" key="2">
    <source>
        <dbReference type="Proteomes" id="UP000070401"/>
    </source>
</evidence>
<gene>
    <name evidence="1" type="ORF">HMPREF3221_00519</name>
</gene>
<dbReference type="AlphaFoldDB" id="A0A133P6R5"/>
<protein>
    <submittedName>
        <fullName evidence="1">Uncharacterized protein</fullName>
    </submittedName>
</protein>
<accession>A0A133P6R5</accession>
<evidence type="ECO:0000313" key="1">
    <source>
        <dbReference type="EMBL" id="KXA24294.1"/>
    </source>
</evidence>
<organism evidence="1 2">
    <name type="scientific">Fusobacterium nucleatum</name>
    <dbReference type="NCBI Taxonomy" id="851"/>
    <lineage>
        <taxon>Bacteria</taxon>
        <taxon>Fusobacteriati</taxon>
        <taxon>Fusobacteriota</taxon>
        <taxon>Fusobacteriia</taxon>
        <taxon>Fusobacteriales</taxon>
        <taxon>Fusobacteriaceae</taxon>
        <taxon>Fusobacterium</taxon>
    </lineage>
</organism>
<comment type="caution">
    <text evidence="1">The sequence shown here is derived from an EMBL/GenBank/DDBJ whole genome shotgun (WGS) entry which is preliminary data.</text>
</comment>
<proteinExistence type="predicted"/>
<keyword evidence="2" id="KW-1185">Reference proteome</keyword>
<dbReference type="PATRIC" id="fig|851.8.peg.523"/>
<sequence length="910" mass="106351">MENYILEISKYYFKGVLSNEVIQKVLSKKEEKFHIQEKVVKELDELKEFILEMSKLDFPLDSIKESVDSFIKDSEYLQKVPNLNIDLESILANDTGVNSKDCKNDIIEEKALTLIESSGNTQTNEIIENNRTTIIDNDKIEIIPGVIIDKSFEKNSFFEKICDLYLEASTNIGNLVFQETTFDSITSGEFETKMNRHIRALENKLIAIIPRSVPSNLFDSSFAQFLAYISVITEVGREERRDISSDVSDLHTLQKLSRSGGSSLFVGNLYAMGAFAAFKGIKSIYDSVSDSNERDRFRNTRETNFMNQFYKTMEENLENELFNTLPMIYNIMALNFGTIFSNILLREFNDLMNAKLKFEDEYKKLPSKITKSNYNQVVRLLSLYPYPKKIWTVFFSVINIDEFFILEKNLEDNKYSNTLRRLSKIRNSKILTDSNNLELIYATITKITNDSVLNIFNERFNKKIDKEKLQFFIKILKYIFDNYDISKDSSEKDLLITNLLKENLNKNLEVYFENKKIDIFMYVNDISNILDKNIFLMNFLLANDVIKFINEKYNIYKENTSINEKEILTSIQNSINKDLELIKNTKLSERNFMKFFVLFNYFKQNSTIKNLLSNTRNLKDEIIHLTWNTEYSTGLITLSSLFFKVEKKEYMLFIHDIEKVKINNLSIEIETKSWKYTIPIFNSSEFSTEKEEAVKGLALYIKKLSKYWNDISKDLIIFVNNNFKEIDNLYSKPNFSLEFIFDLGLRAENIFKVFLKSGFVTEKDITLRINKLNSIANRLNKYEKQTDKIAVYPFDKKLIKDIQEASQDEFDKYINSEILAIYVEKVIENDYENPNDESIIVLTEKSLVIFTNSFGEVPLNIIENISIKGFATHTLVLKTTKGEFTCFMKTADDSNKIFIDLVKEYMSLIN</sequence>
<dbReference type="Proteomes" id="UP000070401">
    <property type="component" value="Unassembled WGS sequence"/>
</dbReference>
<dbReference type="EMBL" id="LRPY01000055">
    <property type="protein sequence ID" value="KXA24294.1"/>
    <property type="molecule type" value="Genomic_DNA"/>
</dbReference>
<reference evidence="2" key="1">
    <citation type="submission" date="2016-01" db="EMBL/GenBank/DDBJ databases">
        <authorList>
            <person name="Mitreva M."/>
            <person name="Pepin K.H."/>
            <person name="Mihindukulasuriya K.A."/>
            <person name="Fulton R."/>
            <person name="Fronick C."/>
            <person name="O'Laughlin M."/>
            <person name="Miner T."/>
            <person name="Herter B."/>
            <person name="Rosa B.A."/>
            <person name="Cordes M."/>
            <person name="Tomlinson C."/>
            <person name="Wollam A."/>
            <person name="Palsikar V.B."/>
            <person name="Mardis E.R."/>
            <person name="Wilson R.K."/>
        </authorList>
    </citation>
    <scope>NUCLEOTIDE SEQUENCE [LARGE SCALE GENOMIC DNA]</scope>
    <source>
        <strain evidence="2">MJR7757B</strain>
    </source>
</reference>
<name>A0A133P6R5_FUSNU</name>
<dbReference type="RefSeq" id="WP_060798049.1">
    <property type="nucleotide sequence ID" value="NZ_KQ956651.1"/>
</dbReference>